<sequence>MPTRNVPRPRSFPIKPSPPFSTDSSERPLPAPSPTERPPLSTLSNAALGTLPGTWRTLDKRLQAIVGSLAEIERKLHVQKRDSTSLHDAPTTVTPPRKRARVMRSHSLMASTLDQEEMAPIPYMRTFSGFSADLYAGHVVDIQDDPAAEGPGCEFSGRGGVADGPRCEDSGGGGVADGPRCEELGGGDIEMARGAVAYDAVGYDLLHYFDSGKWGKHVWPCLKEYLQTEKLASKFNDNMSQFPRWRGLKHTPSPTTIDYSDGQTFIDILKSSLPCLVQLLPRNSPFVRIVRVMDKLRIMLGLPVTTRTRLDHLDQLVREYEGASGGLYREFDKDFNFLKQHFLTHARRALYQRARMYDKTNGKNAEHQISRQDENEEPMARIKMAVDEWLKNQTDSDIDASEHRTVSVHRIEAEKRGNPVFRNFNARLREYIARHHPSHSVRLEQEIEIEACKVIYIDYQSTVDWRSARDILRCNPKFHDAPRFDSVMYDTDNDPLAMGQLQFMFRAHLPSGAKLDLATIRPFRKTSWQPKTQTDCPIQEQVSV</sequence>
<protein>
    <submittedName>
        <fullName evidence="2">Uncharacterized protein</fullName>
    </submittedName>
</protein>
<dbReference type="AlphaFoldDB" id="A0AAD7FED5"/>
<comment type="caution">
    <text evidence="2">The sequence shown here is derived from an EMBL/GenBank/DDBJ whole genome shotgun (WGS) entry which is preliminary data.</text>
</comment>
<feature type="region of interest" description="Disordered" evidence="1">
    <location>
        <begin position="80"/>
        <end position="103"/>
    </location>
</feature>
<feature type="region of interest" description="Disordered" evidence="1">
    <location>
        <begin position="154"/>
        <end position="179"/>
    </location>
</feature>
<name>A0AAD7FED5_MYCRO</name>
<accession>A0AAD7FED5</accession>
<dbReference type="EMBL" id="JARKIE010000737">
    <property type="protein sequence ID" value="KAJ7619024.1"/>
    <property type="molecule type" value="Genomic_DNA"/>
</dbReference>
<organism evidence="2 3">
    <name type="scientific">Mycena rosella</name>
    <name type="common">Pink bonnet</name>
    <name type="synonym">Agaricus rosellus</name>
    <dbReference type="NCBI Taxonomy" id="1033263"/>
    <lineage>
        <taxon>Eukaryota</taxon>
        <taxon>Fungi</taxon>
        <taxon>Dikarya</taxon>
        <taxon>Basidiomycota</taxon>
        <taxon>Agaricomycotina</taxon>
        <taxon>Agaricomycetes</taxon>
        <taxon>Agaricomycetidae</taxon>
        <taxon>Agaricales</taxon>
        <taxon>Marasmiineae</taxon>
        <taxon>Mycenaceae</taxon>
        <taxon>Mycena</taxon>
    </lineage>
</organism>
<keyword evidence="3" id="KW-1185">Reference proteome</keyword>
<gene>
    <name evidence="2" type="ORF">B0H17DRAFT_1219832</name>
</gene>
<dbReference type="Proteomes" id="UP001221757">
    <property type="component" value="Unassembled WGS sequence"/>
</dbReference>
<feature type="region of interest" description="Disordered" evidence="1">
    <location>
        <begin position="1"/>
        <end position="43"/>
    </location>
</feature>
<evidence type="ECO:0000256" key="1">
    <source>
        <dbReference type="SAM" id="MobiDB-lite"/>
    </source>
</evidence>
<evidence type="ECO:0000313" key="3">
    <source>
        <dbReference type="Proteomes" id="UP001221757"/>
    </source>
</evidence>
<evidence type="ECO:0000313" key="2">
    <source>
        <dbReference type="EMBL" id="KAJ7619024.1"/>
    </source>
</evidence>
<proteinExistence type="predicted"/>
<reference evidence="2" key="1">
    <citation type="submission" date="2023-03" db="EMBL/GenBank/DDBJ databases">
        <title>Massive genome expansion in bonnet fungi (Mycena s.s.) driven by repeated elements and novel gene families across ecological guilds.</title>
        <authorList>
            <consortium name="Lawrence Berkeley National Laboratory"/>
            <person name="Harder C.B."/>
            <person name="Miyauchi S."/>
            <person name="Viragh M."/>
            <person name="Kuo A."/>
            <person name="Thoen E."/>
            <person name="Andreopoulos B."/>
            <person name="Lu D."/>
            <person name="Skrede I."/>
            <person name="Drula E."/>
            <person name="Henrissat B."/>
            <person name="Morin E."/>
            <person name="Kohler A."/>
            <person name="Barry K."/>
            <person name="LaButti K."/>
            <person name="Morin E."/>
            <person name="Salamov A."/>
            <person name="Lipzen A."/>
            <person name="Mereny Z."/>
            <person name="Hegedus B."/>
            <person name="Baldrian P."/>
            <person name="Stursova M."/>
            <person name="Weitz H."/>
            <person name="Taylor A."/>
            <person name="Grigoriev I.V."/>
            <person name="Nagy L.G."/>
            <person name="Martin F."/>
            <person name="Kauserud H."/>
        </authorList>
    </citation>
    <scope>NUCLEOTIDE SEQUENCE</scope>
    <source>
        <strain evidence="2">CBHHK067</strain>
    </source>
</reference>